<gene>
    <name evidence="9" type="ORF">VRU49_11215</name>
</gene>
<keyword evidence="9" id="KW-0808">Transferase</keyword>
<dbReference type="Gene3D" id="3.20.10.10">
    <property type="entry name" value="D-amino Acid Aminotransferase, subunit A, domain 2"/>
    <property type="match status" value="1"/>
</dbReference>
<evidence type="ECO:0000256" key="4">
    <source>
        <dbReference type="ARBA" id="ARBA00009320"/>
    </source>
</evidence>
<keyword evidence="10" id="KW-1185">Reference proteome</keyword>
<evidence type="ECO:0000256" key="3">
    <source>
        <dbReference type="ARBA" id="ARBA00005072"/>
    </source>
</evidence>
<name>A0ABU7H3V4_9SPHI</name>
<comment type="catalytic activity">
    <reaction evidence="7">
        <text>L-isoleucine + 2-oxoglutarate = (S)-3-methyl-2-oxopentanoate + L-glutamate</text>
        <dbReference type="Rhea" id="RHEA:24801"/>
        <dbReference type="ChEBI" id="CHEBI:16810"/>
        <dbReference type="ChEBI" id="CHEBI:29985"/>
        <dbReference type="ChEBI" id="CHEBI:35146"/>
        <dbReference type="ChEBI" id="CHEBI:58045"/>
        <dbReference type="EC" id="2.6.1.42"/>
    </reaction>
</comment>
<dbReference type="PANTHER" id="PTHR42743:SF11">
    <property type="entry name" value="AMINODEOXYCHORISMATE LYASE"/>
    <property type="match status" value="1"/>
</dbReference>
<comment type="catalytic activity">
    <reaction evidence="8">
        <text>L-leucine + 2-oxoglutarate = 4-methyl-2-oxopentanoate + L-glutamate</text>
        <dbReference type="Rhea" id="RHEA:18321"/>
        <dbReference type="ChEBI" id="CHEBI:16810"/>
        <dbReference type="ChEBI" id="CHEBI:17865"/>
        <dbReference type="ChEBI" id="CHEBI:29985"/>
        <dbReference type="ChEBI" id="CHEBI:57427"/>
        <dbReference type="EC" id="2.6.1.42"/>
    </reaction>
</comment>
<comment type="similarity">
    <text evidence="4">Belongs to the class-IV pyridoxal-phosphate-dependent aminotransferase family.</text>
</comment>
<evidence type="ECO:0000256" key="7">
    <source>
        <dbReference type="ARBA" id="ARBA00048798"/>
    </source>
</evidence>
<evidence type="ECO:0000256" key="6">
    <source>
        <dbReference type="ARBA" id="ARBA00048212"/>
    </source>
</evidence>
<protein>
    <recommendedName>
        <fullName evidence="5">branched-chain-amino-acid transaminase</fullName>
        <ecNumber evidence="5">2.6.1.42</ecNumber>
    </recommendedName>
</protein>
<dbReference type="Pfam" id="PF01063">
    <property type="entry name" value="Aminotran_4"/>
    <property type="match status" value="1"/>
</dbReference>
<dbReference type="EMBL" id="JAZDQU010000002">
    <property type="protein sequence ID" value="MEE1885986.1"/>
    <property type="molecule type" value="Genomic_DNA"/>
</dbReference>
<organism evidence="9 10">
    <name type="scientific">Pedobacter flavus</name>
    <dbReference type="NCBI Taxonomy" id="3113906"/>
    <lineage>
        <taxon>Bacteria</taxon>
        <taxon>Pseudomonadati</taxon>
        <taxon>Bacteroidota</taxon>
        <taxon>Sphingobacteriia</taxon>
        <taxon>Sphingobacteriales</taxon>
        <taxon>Sphingobacteriaceae</taxon>
        <taxon>Pedobacter</taxon>
    </lineage>
</organism>
<dbReference type="SUPFAM" id="SSF56752">
    <property type="entry name" value="D-aminoacid aminotransferase-like PLP-dependent enzymes"/>
    <property type="match status" value="1"/>
</dbReference>
<evidence type="ECO:0000313" key="9">
    <source>
        <dbReference type="EMBL" id="MEE1885986.1"/>
    </source>
</evidence>
<dbReference type="InterPro" id="IPR043132">
    <property type="entry name" value="BCAT-like_C"/>
</dbReference>
<dbReference type="PANTHER" id="PTHR42743">
    <property type="entry name" value="AMINO-ACID AMINOTRANSFERASE"/>
    <property type="match status" value="1"/>
</dbReference>
<evidence type="ECO:0000256" key="5">
    <source>
        <dbReference type="ARBA" id="ARBA00013053"/>
    </source>
</evidence>
<dbReference type="RefSeq" id="WP_330146875.1">
    <property type="nucleotide sequence ID" value="NZ_JAZDQU010000002.1"/>
</dbReference>
<dbReference type="InterPro" id="IPR050571">
    <property type="entry name" value="Class-IV_PLP-Dep_Aminotrnsfr"/>
</dbReference>
<evidence type="ECO:0000256" key="8">
    <source>
        <dbReference type="ARBA" id="ARBA00049229"/>
    </source>
</evidence>
<dbReference type="InterPro" id="IPR036038">
    <property type="entry name" value="Aminotransferase-like"/>
</dbReference>
<dbReference type="GO" id="GO:0008483">
    <property type="term" value="F:transaminase activity"/>
    <property type="evidence" value="ECO:0007669"/>
    <property type="project" value="UniProtKB-KW"/>
</dbReference>
<dbReference type="InterPro" id="IPR043131">
    <property type="entry name" value="BCAT-like_N"/>
</dbReference>
<evidence type="ECO:0000313" key="10">
    <source>
        <dbReference type="Proteomes" id="UP001337681"/>
    </source>
</evidence>
<dbReference type="CDD" id="cd00449">
    <property type="entry name" value="PLPDE_IV"/>
    <property type="match status" value="1"/>
</dbReference>
<keyword evidence="9" id="KW-0032">Aminotransferase</keyword>
<comment type="caution">
    <text evidence="9">The sequence shown here is derived from an EMBL/GenBank/DDBJ whole genome shotgun (WGS) entry which is preliminary data.</text>
</comment>
<dbReference type="Gene3D" id="3.30.470.10">
    <property type="match status" value="1"/>
</dbReference>
<comment type="catalytic activity">
    <reaction evidence="6">
        <text>L-valine + 2-oxoglutarate = 3-methyl-2-oxobutanoate + L-glutamate</text>
        <dbReference type="Rhea" id="RHEA:24813"/>
        <dbReference type="ChEBI" id="CHEBI:11851"/>
        <dbReference type="ChEBI" id="CHEBI:16810"/>
        <dbReference type="ChEBI" id="CHEBI:29985"/>
        <dbReference type="ChEBI" id="CHEBI:57762"/>
        <dbReference type="EC" id="2.6.1.42"/>
    </reaction>
</comment>
<evidence type="ECO:0000256" key="1">
    <source>
        <dbReference type="ARBA" id="ARBA00004824"/>
    </source>
</evidence>
<evidence type="ECO:0000256" key="2">
    <source>
        <dbReference type="ARBA" id="ARBA00004931"/>
    </source>
</evidence>
<comment type="pathway">
    <text evidence="2">Amino-acid biosynthesis; L-valine biosynthesis; L-valine from pyruvate: step 4/4.</text>
</comment>
<dbReference type="EC" id="2.6.1.42" evidence="5"/>
<dbReference type="InterPro" id="IPR001544">
    <property type="entry name" value="Aminotrans_IV"/>
</dbReference>
<comment type="pathway">
    <text evidence="1">Amino-acid biosynthesis; L-isoleucine biosynthesis; L-isoleucine from 2-oxobutanoate: step 4/4.</text>
</comment>
<accession>A0ABU7H3V4</accession>
<dbReference type="Proteomes" id="UP001337681">
    <property type="component" value="Unassembled WGS sequence"/>
</dbReference>
<reference evidence="9 10" key="1">
    <citation type="submission" date="2024-01" db="EMBL/GenBank/DDBJ databases">
        <title>Pedobacter sp. nov., isolated from oil-contaminated soil.</title>
        <authorList>
            <person name="Le N.T.T."/>
        </authorList>
    </citation>
    <scope>NUCLEOTIDE SEQUENCE [LARGE SCALE GENOMIC DNA]</scope>
    <source>
        <strain evidence="9 10">VNH31</strain>
    </source>
</reference>
<sequence>MSEIYVSINSALVKYENASLHISDLSIQRGFGIFDFLKTINGVPVFIDDYLDRFFNSIKEMSMDINFNRETLLNNINSLMAKNQIPDSGIKIILTGGYSEDGYTSTQPNLLIIQTPFKLNPDNFNHGINLVSYSHQRQLPSVKTIDYLQAIRLNKFIKENNAQDVLYHNNGQICECPRANIFVVMGRKIITPKTNILKGITRKRILEMEIEGYEIVESDINMKDLSSFDEAFICSSTKNILPVFSIDNHSINQGIIGHLTLKLNEKLNAMISEYVN</sequence>
<comment type="pathway">
    <text evidence="3">Amino-acid biosynthesis; L-leucine biosynthesis; L-leucine from 3-methyl-2-oxobutanoate: step 4/4.</text>
</comment>
<proteinExistence type="inferred from homology"/>